<reference evidence="2 3" key="1">
    <citation type="submission" date="2019-03" db="EMBL/GenBank/DDBJ databases">
        <title>Deep-cultivation of Planctomycetes and their phenomic and genomic characterization uncovers novel biology.</title>
        <authorList>
            <person name="Wiegand S."/>
            <person name="Jogler M."/>
            <person name="Boedeker C."/>
            <person name="Pinto D."/>
            <person name="Vollmers J."/>
            <person name="Rivas-Marin E."/>
            <person name="Kohn T."/>
            <person name="Peeters S.H."/>
            <person name="Heuer A."/>
            <person name="Rast P."/>
            <person name="Oberbeckmann S."/>
            <person name="Bunk B."/>
            <person name="Jeske O."/>
            <person name="Meyerdierks A."/>
            <person name="Storesund J.E."/>
            <person name="Kallscheuer N."/>
            <person name="Luecker S."/>
            <person name="Lage O.M."/>
            <person name="Pohl T."/>
            <person name="Merkel B.J."/>
            <person name="Hornburger P."/>
            <person name="Mueller R.-W."/>
            <person name="Bruemmer F."/>
            <person name="Labrenz M."/>
            <person name="Spormann A.M."/>
            <person name="Op den Camp H."/>
            <person name="Overmann J."/>
            <person name="Amann R."/>
            <person name="Jetten M.S.M."/>
            <person name="Mascher T."/>
            <person name="Medema M.H."/>
            <person name="Devos D.P."/>
            <person name="Kaster A.-K."/>
            <person name="Ovreas L."/>
            <person name="Rohde M."/>
            <person name="Galperin M.Y."/>
            <person name="Jogler C."/>
        </authorList>
    </citation>
    <scope>NUCLEOTIDE SEQUENCE [LARGE SCALE GENOMIC DNA]</scope>
    <source>
        <strain evidence="2 3">Enr13</strain>
    </source>
</reference>
<evidence type="ECO:0000256" key="1">
    <source>
        <dbReference type="SAM" id="MobiDB-lite"/>
    </source>
</evidence>
<organism evidence="2 3">
    <name type="scientific">Stieleria neptunia</name>
    <dbReference type="NCBI Taxonomy" id="2527979"/>
    <lineage>
        <taxon>Bacteria</taxon>
        <taxon>Pseudomonadati</taxon>
        <taxon>Planctomycetota</taxon>
        <taxon>Planctomycetia</taxon>
        <taxon>Pirellulales</taxon>
        <taxon>Pirellulaceae</taxon>
        <taxon>Stieleria</taxon>
    </lineage>
</organism>
<dbReference type="AlphaFoldDB" id="A0A518HUU0"/>
<dbReference type="RefSeq" id="WP_145388926.1">
    <property type="nucleotide sequence ID" value="NZ_CP037423.1"/>
</dbReference>
<proteinExistence type="predicted"/>
<protein>
    <submittedName>
        <fullName evidence="2">Uncharacterized protein</fullName>
    </submittedName>
</protein>
<feature type="compositionally biased region" description="Low complexity" evidence="1">
    <location>
        <begin position="202"/>
        <end position="213"/>
    </location>
</feature>
<dbReference type="Proteomes" id="UP000319004">
    <property type="component" value="Chromosome"/>
</dbReference>
<sequence>MLRRWFVGMLLGTALVAVTSPWFVRSYVPRIDDPTRGVAVLQPGSNYRWRSEGYATTQIGPLGMPGKVALDRDDRGGLRLALWGDSQAEGVCVDDRDKIAAQVARLSSDPIHVYPFARSGDDCNDWIAQIATLSDNDAVGIDAHVFLVAEWSDWTVEIGGVDDGLNPSRSKISEMFPAFLIQAARNLVTTGDGTTRRRLRFRPGPLHGPRGPTASGQSQSSRARVSNATLADRFSRQLERLHQQCDAPCIFVYAPLIPAIIDGETKFDDPNQELFERFRRQCADHGFDVLDARDAMNAAAHAGDWPRGFHNGQFGVGHYNATGNRIIAEQLLKIPGRLAPGGRPVPNDSAKD</sequence>
<dbReference type="Gene3D" id="3.40.50.1110">
    <property type="entry name" value="SGNH hydrolase"/>
    <property type="match status" value="1"/>
</dbReference>
<evidence type="ECO:0000313" key="3">
    <source>
        <dbReference type="Proteomes" id="UP000319004"/>
    </source>
</evidence>
<dbReference type="SUPFAM" id="SSF52266">
    <property type="entry name" value="SGNH hydrolase"/>
    <property type="match status" value="1"/>
</dbReference>
<dbReference type="InterPro" id="IPR036514">
    <property type="entry name" value="SGNH_hydro_sf"/>
</dbReference>
<accession>A0A518HUU0</accession>
<feature type="compositionally biased region" description="Polar residues" evidence="1">
    <location>
        <begin position="214"/>
        <end position="226"/>
    </location>
</feature>
<dbReference type="KEGG" id="snep:Enr13x_44840"/>
<gene>
    <name evidence="2" type="ORF">Enr13x_44840</name>
</gene>
<dbReference type="EMBL" id="CP037423">
    <property type="protein sequence ID" value="QDV44616.1"/>
    <property type="molecule type" value="Genomic_DNA"/>
</dbReference>
<dbReference type="OrthoDB" id="274319at2"/>
<dbReference type="GO" id="GO:0016788">
    <property type="term" value="F:hydrolase activity, acting on ester bonds"/>
    <property type="evidence" value="ECO:0007669"/>
    <property type="project" value="UniProtKB-ARBA"/>
</dbReference>
<feature type="region of interest" description="Disordered" evidence="1">
    <location>
        <begin position="194"/>
        <end position="226"/>
    </location>
</feature>
<keyword evidence="3" id="KW-1185">Reference proteome</keyword>
<evidence type="ECO:0000313" key="2">
    <source>
        <dbReference type="EMBL" id="QDV44616.1"/>
    </source>
</evidence>
<name>A0A518HUU0_9BACT</name>